<dbReference type="OrthoDB" id="10387098at2759"/>
<gene>
    <name evidence="2" type="ORF">TrST_g6797</name>
</gene>
<proteinExistence type="predicted"/>
<accession>A0A9W7AKS6</accession>
<sequence>MGFSKLYSSSDDSSIISILNHARPLDPQYDEIIVLQRYDLAYCNLLKYKVRNCSVPRNIEERDYFRAGLVDKSVQFAADDLIHKKKQQVGAFIFTGLALLIIFYPISLSPESSICPSLSPSSCHSTSYYLLFHFLLLLSSLSFLTQISFGLCFVHIVSRPYTEIDCCISFNKYGRKFDGISTFFLYTGIVALLSAVVCVGFQRSIGLGIVVLSLVIVCVLSIIFAYVQTSLPLTRKQGERVRLFTAKYCQDNGILKEEYLDAIYGTEQELDQDVLSRSEQVKKS</sequence>
<reference evidence="3" key="1">
    <citation type="journal article" date="2023" name="Commun. Biol.">
        <title>Genome analysis of Parmales, the sister group of diatoms, reveals the evolutionary specialization of diatoms from phago-mixotrophs to photoautotrophs.</title>
        <authorList>
            <person name="Ban H."/>
            <person name="Sato S."/>
            <person name="Yoshikawa S."/>
            <person name="Yamada K."/>
            <person name="Nakamura Y."/>
            <person name="Ichinomiya M."/>
            <person name="Sato N."/>
            <person name="Blanc-Mathieu R."/>
            <person name="Endo H."/>
            <person name="Kuwata A."/>
            <person name="Ogata H."/>
        </authorList>
    </citation>
    <scope>NUCLEOTIDE SEQUENCE [LARGE SCALE GENOMIC DNA]</scope>
    <source>
        <strain evidence="3">NIES 3701</strain>
    </source>
</reference>
<feature type="transmembrane region" description="Helical" evidence="1">
    <location>
        <begin position="128"/>
        <end position="154"/>
    </location>
</feature>
<evidence type="ECO:0000313" key="2">
    <source>
        <dbReference type="EMBL" id="GMH71715.1"/>
    </source>
</evidence>
<keyword evidence="1" id="KW-0812">Transmembrane</keyword>
<comment type="caution">
    <text evidence="2">The sequence shown here is derived from an EMBL/GenBank/DDBJ whole genome shotgun (WGS) entry which is preliminary data.</text>
</comment>
<feature type="transmembrane region" description="Helical" evidence="1">
    <location>
        <begin position="89"/>
        <end position="108"/>
    </location>
</feature>
<feature type="transmembrane region" description="Helical" evidence="1">
    <location>
        <begin position="183"/>
        <end position="202"/>
    </location>
</feature>
<dbReference type="AlphaFoldDB" id="A0A9W7AKS6"/>
<keyword evidence="3" id="KW-1185">Reference proteome</keyword>
<organism evidence="2 3">
    <name type="scientific">Triparma strigata</name>
    <dbReference type="NCBI Taxonomy" id="1606541"/>
    <lineage>
        <taxon>Eukaryota</taxon>
        <taxon>Sar</taxon>
        <taxon>Stramenopiles</taxon>
        <taxon>Ochrophyta</taxon>
        <taxon>Bolidophyceae</taxon>
        <taxon>Parmales</taxon>
        <taxon>Triparmaceae</taxon>
        <taxon>Triparma</taxon>
    </lineage>
</organism>
<name>A0A9W7AKS6_9STRA</name>
<protein>
    <submittedName>
        <fullName evidence="2">Uncharacterized protein</fullName>
    </submittedName>
</protein>
<evidence type="ECO:0000256" key="1">
    <source>
        <dbReference type="SAM" id="Phobius"/>
    </source>
</evidence>
<dbReference type="EMBL" id="BRXY01000151">
    <property type="protein sequence ID" value="GMH71715.1"/>
    <property type="molecule type" value="Genomic_DNA"/>
</dbReference>
<evidence type="ECO:0000313" key="3">
    <source>
        <dbReference type="Proteomes" id="UP001165085"/>
    </source>
</evidence>
<feature type="transmembrane region" description="Helical" evidence="1">
    <location>
        <begin position="208"/>
        <end position="227"/>
    </location>
</feature>
<dbReference type="Proteomes" id="UP001165085">
    <property type="component" value="Unassembled WGS sequence"/>
</dbReference>
<keyword evidence="1" id="KW-0472">Membrane</keyword>
<keyword evidence="1" id="KW-1133">Transmembrane helix</keyword>